<protein>
    <submittedName>
        <fullName evidence="1">Uncharacterized protein</fullName>
    </submittedName>
</protein>
<dbReference type="EMBL" id="JANPWB010000012">
    <property type="protein sequence ID" value="KAJ1116941.1"/>
    <property type="molecule type" value="Genomic_DNA"/>
</dbReference>
<reference evidence="1" key="1">
    <citation type="journal article" date="2022" name="bioRxiv">
        <title>Sequencing and chromosome-scale assembly of the giantPleurodeles waltlgenome.</title>
        <authorList>
            <person name="Brown T."/>
            <person name="Elewa A."/>
            <person name="Iarovenko S."/>
            <person name="Subramanian E."/>
            <person name="Araus A.J."/>
            <person name="Petzold A."/>
            <person name="Susuki M."/>
            <person name="Suzuki K.-i.T."/>
            <person name="Hayashi T."/>
            <person name="Toyoda A."/>
            <person name="Oliveira C."/>
            <person name="Osipova E."/>
            <person name="Leigh N.D."/>
            <person name="Simon A."/>
            <person name="Yun M.H."/>
        </authorList>
    </citation>
    <scope>NUCLEOTIDE SEQUENCE</scope>
    <source>
        <strain evidence="1">20211129_DDA</strain>
        <tissue evidence="1">Liver</tissue>
    </source>
</reference>
<proteinExistence type="predicted"/>
<evidence type="ECO:0000313" key="2">
    <source>
        <dbReference type="Proteomes" id="UP001066276"/>
    </source>
</evidence>
<name>A0AAV7NLV6_PLEWA</name>
<organism evidence="1 2">
    <name type="scientific">Pleurodeles waltl</name>
    <name type="common">Iberian ribbed newt</name>
    <dbReference type="NCBI Taxonomy" id="8319"/>
    <lineage>
        <taxon>Eukaryota</taxon>
        <taxon>Metazoa</taxon>
        <taxon>Chordata</taxon>
        <taxon>Craniata</taxon>
        <taxon>Vertebrata</taxon>
        <taxon>Euteleostomi</taxon>
        <taxon>Amphibia</taxon>
        <taxon>Batrachia</taxon>
        <taxon>Caudata</taxon>
        <taxon>Salamandroidea</taxon>
        <taxon>Salamandridae</taxon>
        <taxon>Pleurodelinae</taxon>
        <taxon>Pleurodeles</taxon>
    </lineage>
</organism>
<keyword evidence="2" id="KW-1185">Reference proteome</keyword>
<comment type="caution">
    <text evidence="1">The sequence shown here is derived from an EMBL/GenBank/DDBJ whole genome shotgun (WGS) entry which is preliminary data.</text>
</comment>
<evidence type="ECO:0000313" key="1">
    <source>
        <dbReference type="EMBL" id="KAJ1116941.1"/>
    </source>
</evidence>
<gene>
    <name evidence="1" type="ORF">NDU88_005143</name>
</gene>
<accession>A0AAV7NLV6</accession>
<dbReference type="Proteomes" id="UP001066276">
    <property type="component" value="Chromosome 8"/>
</dbReference>
<dbReference type="AlphaFoldDB" id="A0AAV7NLV6"/>
<sequence length="145" mass="16586">MRPELFGDPEYKGDIQAALNGYFSVNWTTTRTRGMKWDALKIVIRGESLGKSYGIRKKVDRELPQQEDILAALQRQVDSVNASGSVCCMVHRRIGAIWNRLDSYVHKDFRQRLYRKGDCSGHMLAWLLRRKHPIPIILSLSGLSG</sequence>